<dbReference type="InterPro" id="IPR036259">
    <property type="entry name" value="MFS_trans_sf"/>
</dbReference>
<protein>
    <recommendedName>
        <fullName evidence="9">Major facilitator superfamily (MFS) profile domain-containing protein</fullName>
    </recommendedName>
</protein>
<evidence type="ECO:0000313" key="7">
    <source>
        <dbReference type="EMBL" id="PAV84156.1"/>
    </source>
</evidence>
<feature type="transmembrane region" description="Helical" evidence="6">
    <location>
        <begin position="32"/>
        <end position="55"/>
    </location>
</feature>
<feature type="compositionally biased region" description="Low complexity" evidence="5">
    <location>
        <begin position="402"/>
        <end position="428"/>
    </location>
</feature>
<comment type="caution">
    <text evidence="7">The sequence shown here is derived from an EMBL/GenBank/DDBJ whole genome shotgun (WGS) entry which is preliminary data.</text>
</comment>
<dbReference type="InterPro" id="IPR005828">
    <property type="entry name" value="MFS_sugar_transport-like"/>
</dbReference>
<dbReference type="Pfam" id="PF00083">
    <property type="entry name" value="Sugar_tr"/>
    <property type="match status" value="1"/>
</dbReference>
<feature type="transmembrane region" description="Helical" evidence="6">
    <location>
        <begin position="169"/>
        <end position="188"/>
    </location>
</feature>
<feature type="compositionally biased region" description="Basic and acidic residues" evidence="5">
    <location>
        <begin position="429"/>
        <end position="446"/>
    </location>
</feature>
<accession>A0A2A2LD39</accession>
<dbReference type="Proteomes" id="UP000218231">
    <property type="component" value="Unassembled WGS sequence"/>
</dbReference>
<feature type="region of interest" description="Disordered" evidence="5">
    <location>
        <begin position="365"/>
        <end position="460"/>
    </location>
</feature>
<dbReference type="AlphaFoldDB" id="A0A2A2LD39"/>
<proteinExistence type="predicted"/>
<organism evidence="7 8">
    <name type="scientific">Diploscapter pachys</name>
    <dbReference type="NCBI Taxonomy" id="2018661"/>
    <lineage>
        <taxon>Eukaryota</taxon>
        <taxon>Metazoa</taxon>
        <taxon>Ecdysozoa</taxon>
        <taxon>Nematoda</taxon>
        <taxon>Chromadorea</taxon>
        <taxon>Rhabditida</taxon>
        <taxon>Rhabditina</taxon>
        <taxon>Rhabditomorpha</taxon>
        <taxon>Rhabditoidea</taxon>
        <taxon>Rhabditidae</taxon>
        <taxon>Diploscapter</taxon>
    </lineage>
</organism>
<feature type="transmembrane region" description="Helical" evidence="6">
    <location>
        <begin position="142"/>
        <end position="163"/>
    </location>
</feature>
<evidence type="ECO:0000256" key="1">
    <source>
        <dbReference type="ARBA" id="ARBA00004141"/>
    </source>
</evidence>
<evidence type="ECO:0000256" key="3">
    <source>
        <dbReference type="ARBA" id="ARBA00022989"/>
    </source>
</evidence>
<dbReference type="STRING" id="2018661.A0A2A2LD39"/>
<comment type="subcellular location">
    <subcellularLocation>
        <location evidence="1">Membrane</location>
        <topology evidence="1">Multi-pass membrane protein</topology>
    </subcellularLocation>
</comment>
<keyword evidence="4 6" id="KW-0472">Membrane</keyword>
<evidence type="ECO:0008006" key="9">
    <source>
        <dbReference type="Google" id="ProtNLM"/>
    </source>
</evidence>
<evidence type="ECO:0000256" key="6">
    <source>
        <dbReference type="SAM" id="Phobius"/>
    </source>
</evidence>
<keyword evidence="8" id="KW-1185">Reference proteome</keyword>
<evidence type="ECO:0000256" key="4">
    <source>
        <dbReference type="ARBA" id="ARBA00023136"/>
    </source>
</evidence>
<evidence type="ECO:0000313" key="8">
    <source>
        <dbReference type="Proteomes" id="UP000218231"/>
    </source>
</evidence>
<dbReference type="OrthoDB" id="5296287at2759"/>
<dbReference type="GO" id="GO:0022857">
    <property type="term" value="F:transmembrane transporter activity"/>
    <property type="evidence" value="ECO:0007669"/>
    <property type="project" value="InterPro"/>
</dbReference>
<feature type="transmembrane region" description="Helical" evidence="6">
    <location>
        <begin position="118"/>
        <end position="135"/>
    </location>
</feature>
<dbReference type="Gene3D" id="1.20.1250.20">
    <property type="entry name" value="MFS general substrate transporter like domains"/>
    <property type="match status" value="1"/>
</dbReference>
<sequence length="693" mass="78354">MSNKQKIILPPAHPMEKPIVFDDLMQIGKYSVLIMVFIEFVLLAAAGNMMMMVYAGAAPKSVSCEGDDFVFKNVCSDSEISPRIFAEEENCTLTSQFYFESVNWGYFCKDGEYVKRSISSQMFGMLIGTFLAGNLSDRYGRLRVATIISWAPNFTIIAILAWLTQDWRLLQMVHSFCIIPAFIIILAMRESPRWLIQRGKIFEARRILDRMLQYNNVSDEVYAKMHNLLDSEYRKQMDQPNKVYDMRKLFSRKKMSIATAILCLGKTMKIILSFLLCLFIFAHANAAIVDNSISNEPNSVDKPTTFIISTTKEIKPTTPIPAATTTNKAEFETCATVKSEPNKSTTKSKPEDKKIASITAAAVKESDKKVEVKEETPSSTTSSSTATQASTTVAVEEEQKVTDPTTTKTEAKTLISTAASSTESSTAVEAKEKKEVKEQTTVKTEAETTSSATTSPTTITQPTTTVSVDLESKNLTLIYEQLLKRINSTRLSHEQMIEIAPSTFQLVMGLTGFIIRSEDVISNIALEELRNHFHMKPQSFNYTGGIVKEEFTDKAEKENFDPKYLPHFQETVVHWTQSFGLDRMFTVDDLKNTSKFVNENVPEVRQIYRVMFSREELYQKPVDSNETIDEMFKEMGEMKSKIRDVFQSFTMKSEEEYLKTELPKRPMAMFEMLGSALAAPFMLMGGLMMNPVH</sequence>
<feature type="compositionally biased region" description="Low complexity" evidence="5">
    <location>
        <begin position="377"/>
        <end position="394"/>
    </location>
</feature>
<dbReference type="SUPFAM" id="SSF103473">
    <property type="entry name" value="MFS general substrate transporter"/>
    <property type="match status" value="1"/>
</dbReference>
<feature type="compositionally biased region" description="Basic and acidic residues" evidence="5">
    <location>
        <begin position="365"/>
        <end position="376"/>
    </location>
</feature>
<feature type="transmembrane region" description="Helical" evidence="6">
    <location>
        <begin position="257"/>
        <end position="282"/>
    </location>
</feature>
<dbReference type="EMBL" id="LIAE01006883">
    <property type="protein sequence ID" value="PAV84156.1"/>
    <property type="molecule type" value="Genomic_DNA"/>
</dbReference>
<keyword evidence="3 6" id="KW-1133">Transmembrane helix</keyword>
<evidence type="ECO:0000256" key="2">
    <source>
        <dbReference type="ARBA" id="ARBA00022692"/>
    </source>
</evidence>
<gene>
    <name evidence="7" type="ORF">WR25_17161</name>
</gene>
<dbReference type="GO" id="GO:0016020">
    <property type="term" value="C:membrane"/>
    <property type="evidence" value="ECO:0007669"/>
    <property type="project" value="UniProtKB-SubCell"/>
</dbReference>
<evidence type="ECO:0000256" key="5">
    <source>
        <dbReference type="SAM" id="MobiDB-lite"/>
    </source>
</evidence>
<keyword evidence="2 6" id="KW-0812">Transmembrane</keyword>
<feature type="compositionally biased region" description="Low complexity" evidence="5">
    <location>
        <begin position="447"/>
        <end position="460"/>
    </location>
</feature>
<dbReference type="PANTHER" id="PTHR24064">
    <property type="entry name" value="SOLUTE CARRIER FAMILY 22 MEMBER"/>
    <property type="match status" value="1"/>
</dbReference>
<name>A0A2A2LD39_9BILA</name>
<reference evidence="7 8" key="1">
    <citation type="journal article" date="2017" name="Curr. Biol.">
        <title>Genome architecture and evolution of a unichromosomal asexual nematode.</title>
        <authorList>
            <person name="Fradin H."/>
            <person name="Zegar C."/>
            <person name="Gutwein M."/>
            <person name="Lucas J."/>
            <person name="Kovtun M."/>
            <person name="Corcoran D."/>
            <person name="Baugh L.R."/>
            <person name="Kiontke K."/>
            <person name="Gunsalus K."/>
            <person name="Fitch D.H."/>
            <person name="Piano F."/>
        </authorList>
    </citation>
    <scope>NUCLEOTIDE SEQUENCE [LARGE SCALE GENOMIC DNA]</scope>
    <source>
        <strain evidence="7">PF1309</strain>
    </source>
</reference>